<dbReference type="EMBL" id="JBJUIK010000012">
    <property type="protein sequence ID" value="KAL3509508.1"/>
    <property type="molecule type" value="Genomic_DNA"/>
</dbReference>
<evidence type="ECO:0000313" key="3">
    <source>
        <dbReference type="Proteomes" id="UP001630127"/>
    </source>
</evidence>
<organism evidence="2 3">
    <name type="scientific">Cinchona calisaya</name>
    <dbReference type="NCBI Taxonomy" id="153742"/>
    <lineage>
        <taxon>Eukaryota</taxon>
        <taxon>Viridiplantae</taxon>
        <taxon>Streptophyta</taxon>
        <taxon>Embryophyta</taxon>
        <taxon>Tracheophyta</taxon>
        <taxon>Spermatophyta</taxon>
        <taxon>Magnoliopsida</taxon>
        <taxon>eudicotyledons</taxon>
        <taxon>Gunneridae</taxon>
        <taxon>Pentapetalae</taxon>
        <taxon>asterids</taxon>
        <taxon>lamiids</taxon>
        <taxon>Gentianales</taxon>
        <taxon>Rubiaceae</taxon>
        <taxon>Cinchonoideae</taxon>
        <taxon>Cinchoneae</taxon>
        <taxon>Cinchona</taxon>
    </lineage>
</organism>
<proteinExistence type="predicted"/>
<keyword evidence="3" id="KW-1185">Reference proteome</keyword>
<reference evidence="2 3" key="1">
    <citation type="submission" date="2024-11" db="EMBL/GenBank/DDBJ databases">
        <title>A near-complete genome assembly of Cinchona calisaya.</title>
        <authorList>
            <person name="Lian D.C."/>
            <person name="Zhao X.W."/>
            <person name="Wei L."/>
        </authorList>
    </citation>
    <scope>NUCLEOTIDE SEQUENCE [LARGE SCALE GENOMIC DNA]</scope>
    <source>
        <tissue evidence="2">Nenye</tissue>
    </source>
</reference>
<dbReference type="AlphaFoldDB" id="A0ABD2YVE3"/>
<feature type="compositionally biased region" description="Basic and acidic residues" evidence="1">
    <location>
        <begin position="37"/>
        <end position="46"/>
    </location>
</feature>
<accession>A0ABD2YVE3</accession>
<evidence type="ECO:0000313" key="2">
    <source>
        <dbReference type="EMBL" id="KAL3509508.1"/>
    </source>
</evidence>
<name>A0ABD2YVE3_9GENT</name>
<protein>
    <submittedName>
        <fullName evidence="2">Uncharacterized protein</fullName>
    </submittedName>
</protein>
<comment type="caution">
    <text evidence="2">The sequence shown here is derived from an EMBL/GenBank/DDBJ whole genome shotgun (WGS) entry which is preliminary data.</text>
</comment>
<sequence>MCKELIFLGGIGGKSIVKEKSSKSSSRWRWCCNSTPARREEEEGNRASKQNGGEHGMEWRQKRTLHTYPLTHKDFVAGDIGIYIKELLGSQIEVLGNAEASLINLSSMDRVANWACISRL</sequence>
<feature type="region of interest" description="Disordered" evidence="1">
    <location>
        <begin position="36"/>
        <end position="58"/>
    </location>
</feature>
<gene>
    <name evidence="2" type="ORF">ACH5RR_028909</name>
</gene>
<dbReference type="Proteomes" id="UP001630127">
    <property type="component" value="Unassembled WGS sequence"/>
</dbReference>
<evidence type="ECO:0000256" key="1">
    <source>
        <dbReference type="SAM" id="MobiDB-lite"/>
    </source>
</evidence>